<evidence type="ECO:0000313" key="2">
    <source>
        <dbReference type="EMBL" id="KAJ0961221.1"/>
    </source>
</evidence>
<evidence type="ECO:0008006" key="4">
    <source>
        <dbReference type="Google" id="ProtNLM"/>
    </source>
</evidence>
<dbReference type="EMBL" id="JAGGNH010000035">
    <property type="protein sequence ID" value="KAJ0961221.1"/>
    <property type="molecule type" value="Genomic_DNA"/>
</dbReference>
<organism evidence="2 3">
    <name type="scientific">Dioscorea zingiberensis</name>
    <dbReference type="NCBI Taxonomy" id="325984"/>
    <lineage>
        <taxon>Eukaryota</taxon>
        <taxon>Viridiplantae</taxon>
        <taxon>Streptophyta</taxon>
        <taxon>Embryophyta</taxon>
        <taxon>Tracheophyta</taxon>
        <taxon>Spermatophyta</taxon>
        <taxon>Magnoliopsida</taxon>
        <taxon>Liliopsida</taxon>
        <taxon>Dioscoreales</taxon>
        <taxon>Dioscoreaceae</taxon>
        <taxon>Dioscorea</taxon>
    </lineage>
</organism>
<dbReference type="OrthoDB" id="7486164at2759"/>
<proteinExistence type="predicted"/>
<feature type="region of interest" description="Disordered" evidence="1">
    <location>
        <begin position="1"/>
        <end position="85"/>
    </location>
</feature>
<feature type="compositionally biased region" description="Polar residues" evidence="1">
    <location>
        <begin position="640"/>
        <end position="658"/>
    </location>
</feature>
<feature type="compositionally biased region" description="Basic and acidic residues" evidence="1">
    <location>
        <begin position="14"/>
        <end position="33"/>
    </location>
</feature>
<dbReference type="Proteomes" id="UP001085076">
    <property type="component" value="Unassembled WGS sequence"/>
</dbReference>
<feature type="compositionally biased region" description="Basic and acidic residues" evidence="1">
    <location>
        <begin position="304"/>
        <end position="317"/>
    </location>
</feature>
<name>A0A9D5BV34_9LILI</name>
<evidence type="ECO:0000313" key="3">
    <source>
        <dbReference type="Proteomes" id="UP001085076"/>
    </source>
</evidence>
<reference evidence="2 3" key="1">
    <citation type="journal article" date="2022" name="Hortic Res">
        <title>The genome of Dioscorea zingiberensis sheds light on the biosynthesis, origin and evolution of the medicinally important diosgenin saponins.</title>
        <authorList>
            <person name="Li Y."/>
            <person name="Tan C."/>
            <person name="Li Z."/>
            <person name="Guo J."/>
            <person name="Li S."/>
            <person name="Chen X."/>
            <person name="Wang C."/>
            <person name="Dai X."/>
            <person name="Yang H."/>
            <person name="Song W."/>
            <person name="Hou L."/>
            <person name="Xu J."/>
            <person name="Tong Z."/>
            <person name="Xu A."/>
            <person name="Yuan X."/>
            <person name="Wang W."/>
            <person name="Yang Q."/>
            <person name="Chen L."/>
            <person name="Sun Z."/>
            <person name="Wang K."/>
            <person name="Pan B."/>
            <person name="Chen J."/>
            <person name="Bao Y."/>
            <person name="Liu F."/>
            <person name="Qi X."/>
            <person name="Gang D.R."/>
            <person name="Wen J."/>
            <person name="Li J."/>
        </authorList>
    </citation>
    <scope>NUCLEOTIDE SEQUENCE [LARGE SCALE GENOMIC DNA]</scope>
    <source>
        <strain evidence="2">Dzin_1.0</strain>
    </source>
</reference>
<keyword evidence="3" id="KW-1185">Reference proteome</keyword>
<feature type="region of interest" description="Disordered" evidence="1">
    <location>
        <begin position="640"/>
        <end position="704"/>
    </location>
</feature>
<evidence type="ECO:0000256" key="1">
    <source>
        <dbReference type="SAM" id="MobiDB-lite"/>
    </source>
</evidence>
<feature type="region of interest" description="Disordered" evidence="1">
    <location>
        <begin position="294"/>
        <end position="329"/>
    </location>
</feature>
<feature type="compositionally biased region" description="Basic residues" evidence="1">
    <location>
        <begin position="47"/>
        <end position="60"/>
    </location>
</feature>
<dbReference type="AlphaFoldDB" id="A0A9D5BV34"/>
<feature type="compositionally biased region" description="Basic and acidic residues" evidence="1">
    <location>
        <begin position="76"/>
        <end position="85"/>
    </location>
</feature>
<accession>A0A9D5BV34</accession>
<protein>
    <recommendedName>
        <fullName evidence="4">DUF4283 domain-containing protein</fullName>
    </recommendedName>
</protein>
<gene>
    <name evidence="2" type="ORF">J5N97_000815</name>
</gene>
<sequence length="704" mass="79633">MTCRRCGGVGYKGQECKSRRRTTEEEDIQKSPEEAQPYKPQQTKPKIGARKCKQNPKPKRNIIQPPPPVRQAVPTTEERKDSREEPKHLYISMAIDFDVLEGIERMKRFSIISVTEKRGGMVLVSDIKDVLSCLIDEQWNWEVKELRDGRFITPFPTAELARQTEAEGPLKMLSFTLNFEPWTPDLWKKDRADGAIRWVIVKQLPMDCWSRDLVARLLKPTGDLVYMDGRSGEYGDDLRLLLRIRRPRRLPANIHCSIGTRQYEYVLEMERGQPALPWGDLQRTRKGDKVALVNDTGGPQVGESKQHQLDNRKDKGKAPMVEVDEAQTRRSERWPTGIILRERRPSLAWNPSPSPAQPSDRRTALETGKLNISQMVADDGTRATDETRSAAMGLIADSRSNHVDHDMWMEAAALEQRGADLGESNRADVDLYMQVAWRSKRRCKETLGSIETHEETGLMSLVQQSTNPTKCLALTSQGIEVGGPHTNIPEACEGGLHLREGQTLGRAQDLVTTSPKENGPLNNSVSDPLLLAQPREIQSPARIEAQPILTTEHHWAEEDQMAAIVEPMNSTVMANANVQANSPMKSSNYIKAHFNPNDTNIKTLTNGIMIDLSQTTLRKIGNSWNLLTEEAWEIINKGNTLNTTTSFKPPKQTTTSPNPRKDLIYPAPTNPQEEQPPMPRKRGRPKKVNQQETYMTLEEQRKNH</sequence>
<comment type="caution">
    <text evidence="2">The sequence shown here is derived from an EMBL/GenBank/DDBJ whole genome shotgun (WGS) entry which is preliminary data.</text>
</comment>